<dbReference type="InParanoid" id="A0A3N4KHP7"/>
<keyword evidence="2" id="KW-1185">Reference proteome</keyword>
<evidence type="ECO:0000313" key="2">
    <source>
        <dbReference type="Proteomes" id="UP000277580"/>
    </source>
</evidence>
<dbReference type="EMBL" id="ML119146">
    <property type="protein sequence ID" value="RPB10083.1"/>
    <property type="molecule type" value="Genomic_DNA"/>
</dbReference>
<protein>
    <recommendedName>
        <fullName evidence="3">Protein kinase domain-containing protein</fullName>
    </recommendedName>
</protein>
<sequence length="67" mass="7764">MNQKWKNVKVLDRGTYGMLRLVEGDDGSIRPVKEISVTTPNIIGCRELHALINLKQYPDHFVQFHGW</sequence>
<gene>
    <name evidence="1" type="ORF">P167DRAFT_282750</name>
</gene>
<dbReference type="OrthoDB" id="10252171at2759"/>
<dbReference type="Proteomes" id="UP000277580">
    <property type="component" value="Unassembled WGS sequence"/>
</dbReference>
<accession>A0A3N4KHP7</accession>
<reference evidence="1 2" key="1">
    <citation type="journal article" date="2018" name="Nat. Ecol. Evol.">
        <title>Pezizomycetes genomes reveal the molecular basis of ectomycorrhizal truffle lifestyle.</title>
        <authorList>
            <person name="Murat C."/>
            <person name="Payen T."/>
            <person name="Noel B."/>
            <person name="Kuo A."/>
            <person name="Morin E."/>
            <person name="Chen J."/>
            <person name="Kohler A."/>
            <person name="Krizsan K."/>
            <person name="Balestrini R."/>
            <person name="Da Silva C."/>
            <person name="Montanini B."/>
            <person name="Hainaut M."/>
            <person name="Levati E."/>
            <person name="Barry K.W."/>
            <person name="Belfiori B."/>
            <person name="Cichocki N."/>
            <person name="Clum A."/>
            <person name="Dockter R.B."/>
            <person name="Fauchery L."/>
            <person name="Guy J."/>
            <person name="Iotti M."/>
            <person name="Le Tacon F."/>
            <person name="Lindquist E.A."/>
            <person name="Lipzen A."/>
            <person name="Malagnac F."/>
            <person name="Mello A."/>
            <person name="Molinier V."/>
            <person name="Miyauchi S."/>
            <person name="Poulain J."/>
            <person name="Riccioni C."/>
            <person name="Rubini A."/>
            <person name="Sitrit Y."/>
            <person name="Splivallo R."/>
            <person name="Traeger S."/>
            <person name="Wang M."/>
            <person name="Zifcakova L."/>
            <person name="Wipf D."/>
            <person name="Zambonelli A."/>
            <person name="Paolocci F."/>
            <person name="Nowrousian M."/>
            <person name="Ottonello S."/>
            <person name="Baldrian P."/>
            <person name="Spatafora J.W."/>
            <person name="Henrissat B."/>
            <person name="Nagy L.G."/>
            <person name="Aury J.M."/>
            <person name="Wincker P."/>
            <person name="Grigoriev I.V."/>
            <person name="Bonfante P."/>
            <person name="Martin F.M."/>
        </authorList>
    </citation>
    <scope>NUCLEOTIDE SEQUENCE [LARGE SCALE GENOMIC DNA]</scope>
    <source>
        <strain evidence="1 2">CCBAS932</strain>
    </source>
</reference>
<name>A0A3N4KHP7_9PEZI</name>
<evidence type="ECO:0000313" key="1">
    <source>
        <dbReference type="EMBL" id="RPB10083.1"/>
    </source>
</evidence>
<organism evidence="1 2">
    <name type="scientific">Morchella conica CCBAS932</name>
    <dbReference type="NCBI Taxonomy" id="1392247"/>
    <lineage>
        <taxon>Eukaryota</taxon>
        <taxon>Fungi</taxon>
        <taxon>Dikarya</taxon>
        <taxon>Ascomycota</taxon>
        <taxon>Pezizomycotina</taxon>
        <taxon>Pezizomycetes</taxon>
        <taxon>Pezizales</taxon>
        <taxon>Morchellaceae</taxon>
        <taxon>Morchella</taxon>
    </lineage>
</organism>
<evidence type="ECO:0008006" key="3">
    <source>
        <dbReference type="Google" id="ProtNLM"/>
    </source>
</evidence>
<dbReference type="AlphaFoldDB" id="A0A3N4KHP7"/>
<proteinExistence type="predicted"/>